<dbReference type="InterPro" id="IPR001509">
    <property type="entry name" value="Epimerase_deHydtase"/>
</dbReference>
<dbReference type="PANTHER" id="PTHR43245:SF13">
    <property type="entry name" value="UDP-D-APIOSE_UDP-D-XYLOSE SYNTHASE 2"/>
    <property type="match status" value="1"/>
</dbReference>
<gene>
    <name evidence="2" type="ORF">Q3V37_29635</name>
</gene>
<evidence type="ECO:0000259" key="1">
    <source>
        <dbReference type="Pfam" id="PF01370"/>
    </source>
</evidence>
<dbReference type="PANTHER" id="PTHR43245">
    <property type="entry name" value="BIFUNCTIONAL POLYMYXIN RESISTANCE PROTEIN ARNA"/>
    <property type="match status" value="1"/>
</dbReference>
<sequence>MRLLMLGGTGFVGGATVAEAVGRGWSVTVFNRGVHGRVPPGVHRLRGDRTAPDGLAALADGEWDLVVDTWDGAPRGVRDAARALAGRVGQYTYISSGSVYVASPPAQVGEGAPTVEASADATDGDYAQCKAGGELAATEVYGERALLVRAGLILGPGEDIGRLPWWLQRVARGGDVLAPGPADLPVQYIDVRDLAGWTLDRAAEGVGGAFNVISRSGHTTMGELLASIVAVTGSDARLRWTDPESILAAGVVPWNDLPIWIPPGHEFRWLQERGVEKAYAAGLTCRPVADTVADTWRWLRAVGSVPPRAGRPARVAVGLDAEREAALLA</sequence>
<accession>A0AAJ6HVT5</accession>
<keyword evidence="3" id="KW-1185">Reference proteome</keyword>
<dbReference type="Gene3D" id="3.40.50.720">
    <property type="entry name" value="NAD(P)-binding Rossmann-like Domain"/>
    <property type="match status" value="1"/>
</dbReference>
<dbReference type="RefSeq" id="WP_306272380.1">
    <property type="nucleotide sequence ID" value="NZ_CP130472.1"/>
</dbReference>
<protein>
    <submittedName>
        <fullName evidence="2">Reductase</fullName>
    </submittedName>
</protein>
<evidence type="ECO:0000313" key="2">
    <source>
        <dbReference type="EMBL" id="WLS45473.1"/>
    </source>
</evidence>
<dbReference type="Proteomes" id="UP001235874">
    <property type="component" value="Chromosome"/>
</dbReference>
<dbReference type="EMBL" id="CP130472">
    <property type="protein sequence ID" value="WLS45473.1"/>
    <property type="molecule type" value="Genomic_DNA"/>
</dbReference>
<dbReference type="InterPro" id="IPR036291">
    <property type="entry name" value="NAD(P)-bd_dom_sf"/>
</dbReference>
<proteinExistence type="predicted"/>
<reference evidence="2 3" key="1">
    <citation type="submission" date="2023-07" db="EMBL/GenBank/DDBJ databases">
        <title>Micromonospora profundi TRM 95458 converts glycerol to a new osmotic compound.</title>
        <authorList>
            <person name="Lu D."/>
        </authorList>
    </citation>
    <scope>NUCLEOTIDE SEQUENCE [LARGE SCALE GENOMIC DNA]</scope>
    <source>
        <strain evidence="2 3">TRM95458</strain>
    </source>
</reference>
<dbReference type="AlphaFoldDB" id="A0AAJ6HVT5"/>
<dbReference type="SUPFAM" id="SSF51735">
    <property type="entry name" value="NAD(P)-binding Rossmann-fold domains"/>
    <property type="match status" value="1"/>
</dbReference>
<organism evidence="2 3">
    <name type="scientific">Micromonospora profundi</name>
    <dbReference type="NCBI Taxonomy" id="1420889"/>
    <lineage>
        <taxon>Bacteria</taxon>
        <taxon>Bacillati</taxon>
        <taxon>Actinomycetota</taxon>
        <taxon>Actinomycetes</taxon>
        <taxon>Micromonosporales</taxon>
        <taxon>Micromonosporaceae</taxon>
        <taxon>Micromonospora</taxon>
    </lineage>
</organism>
<dbReference type="Pfam" id="PF01370">
    <property type="entry name" value="Epimerase"/>
    <property type="match status" value="1"/>
</dbReference>
<dbReference type="KEGG" id="mprn:Q3V37_29635"/>
<name>A0AAJ6HVT5_9ACTN</name>
<dbReference type="InterPro" id="IPR050177">
    <property type="entry name" value="Lipid_A_modif_metabolic_enz"/>
</dbReference>
<evidence type="ECO:0000313" key="3">
    <source>
        <dbReference type="Proteomes" id="UP001235874"/>
    </source>
</evidence>
<feature type="domain" description="NAD-dependent epimerase/dehydratase" evidence="1">
    <location>
        <begin position="4"/>
        <end position="196"/>
    </location>
</feature>